<reference evidence="3" key="1">
    <citation type="submission" date="2016-06" db="UniProtKB">
        <authorList>
            <consortium name="WormBaseParasite"/>
        </authorList>
    </citation>
    <scope>IDENTIFICATION</scope>
</reference>
<evidence type="ECO:0000313" key="2">
    <source>
        <dbReference type="Proteomes" id="UP000271098"/>
    </source>
</evidence>
<evidence type="ECO:0000313" key="3">
    <source>
        <dbReference type="WBParaSite" id="GPUH_0001607201-mRNA-1"/>
    </source>
</evidence>
<sequence length="87" mass="10330">MLHYALATHIARPPTLPAAKQLLFRFSYISMDYTDRIDLEENDGYVLPRHEGNMHGEILDENCMQRSCWMAQIAQRRLCFQFEQERP</sequence>
<protein>
    <submittedName>
        <fullName evidence="1 3">Uncharacterized protein</fullName>
    </submittedName>
</protein>
<name>A0A183E509_9BILA</name>
<dbReference type="AlphaFoldDB" id="A0A183E509"/>
<dbReference type="Proteomes" id="UP000271098">
    <property type="component" value="Unassembled WGS sequence"/>
</dbReference>
<evidence type="ECO:0000313" key="1">
    <source>
        <dbReference type="EMBL" id="VDN27149.1"/>
    </source>
</evidence>
<dbReference type="EMBL" id="UYRT01083236">
    <property type="protein sequence ID" value="VDN27149.1"/>
    <property type="molecule type" value="Genomic_DNA"/>
</dbReference>
<gene>
    <name evidence="1" type="ORF">GPUH_LOCUS16051</name>
</gene>
<accession>A0A183E509</accession>
<keyword evidence="2" id="KW-1185">Reference proteome</keyword>
<reference evidence="1 2" key="2">
    <citation type="submission" date="2018-11" db="EMBL/GenBank/DDBJ databases">
        <authorList>
            <consortium name="Pathogen Informatics"/>
        </authorList>
    </citation>
    <scope>NUCLEOTIDE SEQUENCE [LARGE SCALE GENOMIC DNA]</scope>
</reference>
<proteinExistence type="predicted"/>
<dbReference type="WBParaSite" id="GPUH_0001607201-mRNA-1">
    <property type="protein sequence ID" value="GPUH_0001607201-mRNA-1"/>
    <property type="gene ID" value="GPUH_0001607201"/>
</dbReference>
<organism evidence="3">
    <name type="scientific">Gongylonema pulchrum</name>
    <dbReference type="NCBI Taxonomy" id="637853"/>
    <lineage>
        <taxon>Eukaryota</taxon>
        <taxon>Metazoa</taxon>
        <taxon>Ecdysozoa</taxon>
        <taxon>Nematoda</taxon>
        <taxon>Chromadorea</taxon>
        <taxon>Rhabditida</taxon>
        <taxon>Spirurina</taxon>
        <taxon>Spiruromorpha</taxon>
        <taxon>Spiruroidea</taxon>
        <taxon>Gongylonematidae</taxon>
        <taxon>Gongylonema</taxon>
    </lineage>
</organism>